<dbReference type="AlphaFoldDB" id="A0A3B0T4Z0"/>
<organism evidence="1">
    <name type="scientific">hydrothermal vent metagenome</name>
    <dbReference type="NCBI Taxonomy" id="652676"/>
    <lineage>
        <taxon>unclassified sequences</taxon>
        <taxon>metagenomes</taxon>
        <taxon>ecological metagenomes</taxon>
    </lineage>
</organism>
<sequence length="57" mass="6659">KLTDQEIRDVNYTPGDLKELQQRYDVGKLTDGWHVDTDGSEFYFVRNPSLGLWRSAK</sequence>
<accession>A0A3B0T4Z0</accession>
<proteinExistence type="predicted"/>
<dbReference type="EMBL" id="UOEH01000660">
    <property type="protein sequence ID" value="VAW08417.1"/>
    <property type="molecule type" value="Genomic_DNA"/>
</dbReference>
<feature type="non-terminal residue" evidence="1">
    <location>
        <position position="1"/>
    </location>
</feature>
<name>A0A3B0T4Z0_9ZZZZ</name>
<gene>
    <name evidence="1" type="ORF">MNBD_ALPHA05-2271</name>
</gene>
<reference evidence="1" key="1">
    <citation type="submission" date="2018-06" db="EMBL/GenBank/DDBJ databases">
        <authorList>
            <person name="Zhirakovskaya E."/>
        </authorList>
    </citation>
    <scope>NUCLEOTIDE SEQUENCE</scope>
</reference>
<protein>
    <submittedName>
        <fullName evidence="1">Uncharacterized protein</fullName>
    </submittedName>
</protein>
<evidence type="ECO:0000313" key="1">
    <source>
        <dbReference type="EMBL" id="VAW08417.1"/>
    </source>
</evidence>